<dbReference type="AlphaFoldDB" id="A0A370NJ78"/>
<protein>
    <submittedName>
        <fullName evidence="9">Oxidoreductase</fullName>
    </submittedName>
</protein>
<keyword evidence="3" id="KW-0479">Metal-binding</keyword>
<dbReference type="InterPro" id="IPR036010">
    <property type="entry name" value="2Fe-2S_ferredoxin-like_sf"/>
</dbReference>
<sequence length="314" mass="34039">MELVITGLRLEAEGVLGVELQDHARGVLPAFRPGAHVDVSFPNGLTRQYSIVSSADDRARYWLGIGLAPNSRGGSKFAHEELRLGTRLQIGEPRALFGLDETAAGHLFIAGGIGITPILSMLRRCIATGAPWRLMYCVRSRRNAAYLEQLAPLTEQVLLHSDDEHAGRPDIESFIREMPQGWNVYTCGPGPMMDAVCSSAAALGVAEGAVHLERFRADAPTMASQSQEFHVRLLRHGGTFAVPQDASILDVLEANGVCLPSACREGLCRSCEVPLVSGEADHRDFVLSDVERDANRSILICVSRAKCSELVLDV</sequence>
<name>A0A370NJ78_9BURK</name>
<evidence type="ECO:0000313" key="9">
    <source>
        <dbReference type="EMBL" id="RDK05606.1"/>
    </source>
</evidence>
<dbReference type="InterPro" id="IPR012675">
    <property type="entry name" value="Beta-grasp_dom_sf"/>
</dbReference>
<dbReference type="SUPFAM" id="SSF63380">
    <property type="entry name" value="Riboflavin synthase domain-like"/>
    <property type="match status" value="1"/>
</dbReference>
<evidence type="ECO:0000259" key="8">
    <source>
        <dbReference type="PROSITE" id="PS51384"/>
    </source>
</evidence>
<evidence type="ECO:0000259" key="7">
    <source>
        <dbReference type="PROSITE" id="PS51085"/>
    </source>
</evidence>
<dbReference type="Gene3D" id="3.10.20.30">
    <property type="match status" value="1"/>
</dbReference>
<dbReference type="GO" id="GO:0046872">
    <property type="term" value="F:metal ion binding"/>
    <property type="evidence" value="ECO:0007669"/>
    <property type="project" value="UniProtKB-KW"/>
</dbReference>
<dbReference type="SUPFAM" id="SSF52343">
    <property type="entry name" value="Ferredoxin reductase-like, C-terminal NADP-linked domain"/>
    <property type="match status" value="1"/>
</dbReference>
<dbReference type="Pfam" id="PF22290">
    <property type="entry name" value="DmmA-like_N"/>
    <property type="match status" value="1"/>
</dbReference>
<gene>
    <name evidence="9" type="ORF">DN412_36185</name>
</gene>
<proteinExistence type="predicted"/>
<dbReference type="GO" id="GO:0051537">
    <property type="term" value="F:2 iron, 2 sulfur cluster binding"/>
    <property type="evidence" value="ECO:0007669"/>
    <property type="project" value="UniProtKB-KW"/>
</dbReference>
<dbReference type="CDD" id="cd00207">
    <property type="entry name" value="fer2"/>
    <property type="match status" value="1"/>
</dbReference>
<dbReference type="PANTHER" id="PTHR47354:SF1">
    <property type="entry name" value="CARNITINE MONOOXYGENASE REDUCTASE SUBUNIT"/>
    <property type="match status" value="1"/>
</dbReference>
<reference evidence="10" key="1">
    <citation type="submission" date="2018-06" db="EMBL/GenBank/DDBJ databases">
        <authorList>
            <person name="Feng T."/>
            <person name="Jeon C.O."/>
        </authorList>
    </citation>
    <scope>NUCLEOTIDE SEQUENCE [LARGE SCALE GENOMIC DNA]</scope>
    <source>
        <strain evidence="10">S23</strain>
    </source>
</reference>
<keyword evidence="6" id="KW-0411">Iron-sulfur</keyword>
<dbReference type="Pfam" id="PF00111">
    <property type="entry name" value="Fer2"/>
    <property type="match status" value="1"/>
</dbReference>
<evidence type="ECO:0000313" key="10">
    <source>
        <dbReference type="Proteomes" id="UP000255165"/>
    </source>
</evidence>
<dbReference type="InterPro" id="IPR050415">
    <property type="entry name" value="MRET"/>
</dbReference>
<evidence type="ECO:0000256" key="4">
    <source>
        <dbReference type="ARBA" id="ARBA00023002"/>
    </source>
</evidence>
<evidence type="ECO:0000256" key="1">
    <source>
        <dbReference type="ARBA" id="ARBA00022630"/>
    </source>
</evidence>
<feature type="domain" description="FAD-binding FR-type" evidence="8">
    <location>
        <begin position="1"/>
        <end position="100"/>
    </location>
</feature>
<dbReference type="Gene3D" id="2.40.30.10">
    <property type="entry name" value="Translation factors"/>
    <property type="match status" value="1"/>
</dbReference>
<dbReference type="PROSITE" id="PS51085">
    <property type="entry name" value="2FE2S_FER_2"/>
    <property type="match status" value="1"/>
</dbReference>
<dbReference type="PANTHER" id="PTHR47354">
    <property type="entry name" value="NADH OXIDOREDUCTASE HCR"/>
    <property type="match status" value="1"/>
</dbReference>
<keyword evidence="10" id="KW-1185">Reference proteome</keyword>
<dbReference type="InterPro" id="IPR017938">
    <property type="entry name" value="Riboflavin_synthase-like_b-brl"/>
</dbReference>
<evidence type="ECO:0000256" key="5">
    <source>
        <dbReference type="ARBA" id="ARBA00023004"/>
    </source>
</evidence>
<dbReference type="PRINTS" id="PR00409">
    <property type="entry name" value="PHDIOXRDTASE"/>
</dbReference>
<evidence type="ECO:0000256" key="3">
    <source>
        <dbReference type="ARBA" id="ARBA00022723"/>
    </source>
</evidence>
<dbReference type="InterPro" id="IPR001041">
    <property type="entry name" value="2Fe-2S_ferredoxin-type"/>
</dbReference>
<keyword evidence="5" id="KW-0408">Iron</keyword>
<dbReference type="GO" id="GO:0016491">
    <property type="term" value="F:oxidoreductase activity"/>
    <property type="evidence" value="ECO:0007669"/>
    <property type="project" value="UniProtKB-KW"/>
</dbReference>
<feature type="domain" description="2Fe-2S ferredoxin-type" evidence="7">
    <location>
        <begin position="229"/>
        <end position="314"/>
    </location>
</feature>
<dbReference type="EMBL" id="QKWJ01000090">
    <property type="protein sequence ID" value="RDK05606.1"/>
    <property type="molecule type" value="Genomic_DNA"/>
</dbReference>
<dbReference type="SUPFAM" id="SSF54292">
    <property type="entry name" value="2Fe-2S ferredoxin-like"/>
    <property type="match status" value="1"/>
</dbReference>
<keyword evidence="1" id="KW-0285">Flavoprotein</keyword>
<keyword evidence="4" id="KW-0560">Oxidoreductase</keyword>
<comment type="caution">
    <text evidence="9">The sequence shown here is derived from an EMBL/GenBank/DDBJ whole genome shotgun (WGS) entry which is preliminary data.</text>
</comment>
<dbReference type="CDD" id="cd06185">
    <property type="entry name" value="PDR_like"/>
    <property type="match status" value="1"/>
</dbReference>
<dbReference type="InterPro" id="IPR039261">
    <property type="entry name" value="FNR_nucleotide-bd"/>
</dbReference>
<dbReference type="Proteomes" id="UP000255165">
    <property type="component" value="Unassembled WGS sequence"/>
</dbReference>
<organism evidence="9 10">
    <name type="scientific">Cupriavidus lacunae</name>
    <dbReference type="NCBI Taxonomy" id="2666307"/>
    <lineage>
        <taxon>Bacteria</taxon>
        <taxon>Pseudomonadati</taxon>
        <taxon>Pseudomonadota</taxon>
        <taxon>Betaproteobacteria</taxon>
        <taxon>Burkholderiales</taxon>
        <taxon>Burkholderiaceae</taxon>
        <taxon>Cupriavidus</taxon>
    </lineage>
</organism>
<evidence type="ECO:0000256" key="2">
    <source>
        <dbReference type="ARBA" id="ARBA00022714"/>
    </source>
</evidence>
<accession>A0A370NJ78</accession>
<dbReference type="InterPro" id="IPR054582">
    <property type="entry name" value="DmmA-like_N"/>
</dbReference>
<keyword evidence="2" id="KW-0001">2Fe-2S</keyword>
<dbReference type="Gene3D" id="3.40.50.80">
    <property type="entry name" value="Nucleotide-binding domain of ferredoxin-NADP reductase (FNR) module"/>
    <property type="match status" value="1"/>
</dbReference>
<dbReference type="InterPro" id="IPR017927">
    <property type="entry name" value="FAD-bd_FR_type"/>
</dbReference>
<dbReference type="PROSITE" id="PS51384">
    <property type="entry name" value="FAD_FR"/>
    <property type="match status" value="1"/>
</dbReference>
<evidence type="ECO:0000256" key="6">
    <source>
        <dbReference type="ARBA" id="ARBA00023014"/>
    </source>
</evidence>